<dbReference type="AlphaFoldDB" id="A0AAE3R898"/>
<dbReference type="PANTHER" id="PTHR10371:SF3">
    <property type="entry name" value="NADH DEHYDROGENASE [UBIQUINONE] FLAVOPROTEIN 2, MITOCHONDRIAL"/>
    <property type="match status" value="1"/>
</dbReference>
<dbReference type="PROSITE" id="PS01099">
    <property type="entry name" value="COMPLEX1_24K"/>
    <property type="match status" value="1"/>
</dbReference>
<dbReference type="Gene3D" id="3.40.30.10">
    <property type="entry name" value="Glutaredoxin"/>
    <property type="match status" value="1"/>
</dbReference>
<dbReference type="InterPro" id="IPR041921">
    <property type="entry name" value="NuoE_N"/>
</dbReference>
<proteinExistence type="inferred from homology"/>
<protein>
    <submittedName>
        <fullName evidence="8">NAD(P)H-dependent oxidoreductase subunit E</fullName>
    </submittedName>
</protein>
<comment type="caution">
    <text evidence="8">The sequence shown here is derived from an EMBL/GenBank/DDBJ whole genome shotgun (WGS) entry which is preliminary data.</text>
</comment>
<evidence type="ECO:0000313" key="9">
    <source>
        <dbReference type="Proteomes" id="UP001232063"/>
    </source>
</evidence>
<comment type="cofactor">
    <cofactor evidence="6">
        <name>[2Fe-2S] cluster</name>
        <dbReference type="ChEBI" id="CHEBI:190135"/>
    </cofactor>
</comment>
<feature type="binding site" evidence="7">
    <location>
        <position position="137"/>
    </location>
    <ligand>
        <name>[2Fe-2S] cluster</name>
        <dbReference type="ChEBI" id="CHEBI:190135"/>
    </ligand>
</feature>
<dbReference type="SUPFAM" id="SSF52833">
    <property type="entry name" value="Thioredoxin-like"/>
    <property type="match status" value="1"/>
</dbReference>
<organism evidence="8 9">
    <name type="scientific">Xanthocytophaga agilis</name>
    <dbReference type="NCBI Taxonomy" id="3048010"/>
    <lineage>
        <taxon>Bacteria</taxon>
        <taxon>Pseudomonadati</taxon>
        <taxon>Bacteroidota</taxon>
        <taxon>Cytophagia</taxon>
        <taxon>Cytophagales</taxon>
        <taxon>Rhodocytophagaceae</taxon>
        <taxon>Xanthocytophaga</taxon>
    </lineage>
</organism>
<evidence type="ECO:0000256" key="2">
    <source>
        <dbReference type="ARBA" id="ARBA00022714"/>
    </source>
</evidence>
<name>A0AAE3R898_9BACT</name>
<keyword evidence="4 7" id="KW-0408">Iron</keyword>
<feature type="binding site" evidence="7">
    <location>
        <position position="97"/>
    </location>
    <ligand>
        <name>[2Fe-2S] cluster</name>
        <dbReference type="ChEBI" id="CHEBI:190135"/>
    </ligand>
</feature>
<dbReference type="InterPro" id="IPR036249">
    <property type="entry name" value="Thioredoxin-like_sf"/>
</dbReference>
<evidence type="ECO:0000256" key="3">
    <source>
        <dbReference type="ARBA" id="ARBA00022723"/>
    </source>
</evidence>
<dbReference type="GO" id="GO:0046872">
    <property type="term" value="F:metal ion binding"/>
    <property type="evidence" value="ECO:0007669"/>
    <property type="project" value="UniProtKB-KW"/>
</dbReference>
<evidence type="ECO:0000256" key="7">
    <source>
        <dbReference type="PIRSR" id="PIRSR000216-1"/>
    </source>
</evidence>
<keyword evidence="2 7" id="KW-0001">2Fe-2S</keyword>
<accession>A0AAE3R898</accession>
<dbReference type="Proteomes" id="UP001232063">
    <property type="component" value="Unassembled WGS sequence"/>
</dbReference>
<dbReference type="CDD" id="cd03064">
    <property type="entry name" value="TRX_Fd_NuoE"/>
    <property type="match status" value="1"/>
</dbReference>
<sequence length="174" mass="19603">MTEVNTPEKVEFSPETLKKAQEIIARYPEGRQKSALLPILHLAQNEWNWLSAPVMDYVAGLLSIQPIEVYEVATFYTMFQIEPVGKYVLEVCRTGPCCLRGAENIIDYLEDKLGTKVGGTTSDGMFTLKTVECLAACGFAPVLQVRLKKEDGNYIYYENLTPEKIDNLIATEWV</sequence>
<keyword evidence="9" id="KW-1185">Reference proteome</keyword>
<dbReference type="InterPro" id="IPR002023">
    <property type="entry name" value="NuoE-like"/>
</dbReference>
<dbReference type="FunFam" id="1.10.10.1590:FF:000001">
    <property type="entry name" value="NADH-quinone oxidoreductase subunit E"/>
    <property type="match status" value="1"/>
</dbReference>
<dbReference type="Gene3D" id="1.10.10.1590">
    <property type="entry name" value="NADH-quinone oxidoreductase subunit E"/>
    <property type="match status" value="1"/>
</dbReference>
<evidence type="ECO:0000256" key="5">
    <source>
        <dbReference type="ARBA" id="ARBA00023014"/>
    </source>
</evidence>
<evidence type="ECO:0000256" key="4">
    <source>
        <dbReference type="ARBA" id="ARBA00023004"/>
    </source>
</evidence>
<dbReference type="RefSeq" id="WP_314516827.1">
    <property type="nucleotide sequence ID" value="NZ_JASJOU010000014.1"/>
</dbReference>
<dbReference type="GO" id="GO:0051537">
    <property type="term" value="F:2 iron, 2 sulfur cluster binding"/>
    <property type="evidence" value="ECO:0007669"/>
    <property type="project" value="UniProtKB-KW"/>
</dbReference>
<feature type="binding site" evidence="7">
    <location>
        <position position="92"/>
    </location>
    <ligand>
        <name>[2Fe-2S] cluster</name>
        <dbReference type="ChEBI" id="CHEBI:190135"/>
    </ligand>
</feature>
<dbReference type="NCBIfam" id="TIGR01958">
    <property type="entry name" value="nuoE_fam"/>
    <property type="match status" value="1"/>
</dbReference>
<keyword evidence="3 7" id="KW-0479">Metal-binding</keyword>
<comment type="cofactor">
    <cofactor evidence="7">
        <name>[2Fe-2S] cluster</name>
        <dbReference type="ChEBI" id="CHEBI:190135"/>
    </cofactor>
    <text evidence="7">Binds 1 [2Fe-2S] cluster.</text>
</comment>
<dbReference type="EMBL" id="JASJOU010000014">
    <property type="protein sequence ID" value="MDJ1505070.1"/>
    <property type="molecule type" value="Genomic_DNA"/>
</dbReference>
<comment type="similarity">
    <text evidence="1">Belongs to the complex I 24 kDa subunit family.</text>
</comment>
<evidence type="ECO:0000256" key="6">
    <source>
        <dbReference type="ARBA" id="ARBA00034078"/>
    </source>
</evidence>
<reference evidence="8" key="1">
    <citation type="submission" date="2023-05" db="EMBL/GenBank/DDBJ databases">
        <authorList>
            <person name="Zhang X."/>
        </authorList>
    </citation>
    <scope>NUCLEOTIDE SEQUENCE</scope>
    <source>
        <strain evidence="8">BD1B2-1</strain>
    </source>
</reference>
<dbReference type="InterPro" id="IPR042128">
    <property type="entry name" value="NuoE_dom"/>
</dbReference>
<dbReference type="Pfam" id="PF01257">
    <property type="entry name" value="2Fe-2S_thioredx"/>
    <property type="match status" value="1"/>
</dbReference>
<dbReference type="PANTHER" id="PTHR10371">
    <property type="entry name" value="NADH DEHYDROGENASE UBIQUINONE FLAVOPROTEIN 2, MITOCHONDRIAL"/>
    <property type="match status" value="1"/>
</dbReference>
<dbReference type="PIRSF" id="PIRSF000216">
    <property type="entry name" value="NADH_DH_24kDa"/>
    <property type="match status" value="1"/>
</dbReference>
<dbReference type="GO" id="GO:0003954">
    <property type="term" value="F:NADH dehydrogenase activity"/>
    <property type="evidence" value="ECO:0007669"/>
    <property type="project" value="TreeGrafter"/>
</dbReference>
<keyword evidence="5 7" id="KW-0411">Iron-sulfur</keyword>
<evidence type="ECO:0000313" key="8">
    <source>
        <dbReference type="EMBL" id="MDJ1505070.1"/>
    </source>
</evidence>
<evidence type="ECO:0000256" key="1">
    <source>
        <dbReference type="ARBA" id="ARBA00010643"/>
    </source>
</evidence>
<gene>
    <name evidence="8" type="ORF">QNI22_30685</name>
</gene>
<feature type="binding site" evidence="7">
    <location>
        <position position="133"/>
    </location>
    <ligand>
        <name>[2Fe-2S] cluster</name>
        <dbReference type="ChEBI" id="CHEBI:190135"/>
    </ligand>
</feature>